<dbReference type="PRINTS" id="PR00301">
    <property type="entry name" value="HEATSHOCK70"/>
</dbReference>
<evidence type="ECO:0000256" key="3">
    <source>
        <dbReference type="ARBA" id="ARBA00022729"/>
    </source>
</evidence>
<keyword evidence="3 9" id="KW-0732">Signal</keyword>
<dbReference type="FunFam" id="3.90.640.10:FF:000039">
    <property type="entry name" value="Hsp70 family chaperone Lhs1/Orp150"/>
    <property type="match status" value="1"/>
</dbReference>
<evidence type="ECO:0000256" key="6">
    <source>
        <dbReference type="ARBA" id="ARBA00022840"/>
    </source>
</evidence>
<dbReference type="EMBL" id="ML979017">
    <property type="protein sequence ID" value="KAF1922692.1"/>
    <property type="molecule type" value="Genomic_DNA"/>
</dbReference>
<gene>
    <name evidence="10" type="ORF">M421DRAFT_426624</name>
</gene>
<evidence type="ECO:0000313" key="11">
    <source>
        <dbReference type="Proteomes" id="UP000800082"/>
    </source>
</evidence>
<dbReference type="Pfam" id="PF00012">
    <property type="entry name" value="HSP70"/>
    <property type="match status" value="2"/>
</dbReference>
<dbReference type="FunFam" id="3.30.30.30:FF:000004">
    <property type="entry name" value="hypoxia up-regulated protein 1"/>
    <property type="match status" value="1"/>
</dbReference>
<evidence type="ECO:0000256" key="7">
    <source>
        <dbReference type="ARBA" id="ARBA00023186"/>
    </source>
</evidence>
<feature type="compositionally biased region" description="Low complexity" evidence="8">
    <location>
        <begin position="819"/>
        <end position="834"/>
    </location>
</feature>
<feature type="region of interest" description="Disordered" evidence="8">
    <location>
        <begin position="819"/>
        <end position="875"/>
    </location>
</feature>
<feature type="region of interest" description="Disordered" evidence="8">
    <location>
        <begin position="923"/>
        <end position="1016"/>
    </location>
</feature>
<dbReference type="GO" id="GO:0005788">
    <property type="term" value="C:endoplasmic reticulum lumen"/>
    <property type="evidence" value="ECO:0007669"/>
    <property type="project" value="UniProtKB-SubCell"/>
</dbReference>
<evidence type="ECO:0000313" key="10">
    <source>
        <dbReference type="EMBL" id="KAF1922692.1"/>
    </source>
</evidence>
<feature type="chain" id="PRO_5025630676" evidence="9">
    <location>
        <begin position="31"/>
        <end position="1016"/>
    </location>
</feature>
<evidence type="ECO:0000256" key="8">
    <source>
        <dbReference type="SAM" id="MobiDB-lite"/>
    </source>
</evidence>
<evidence type="ECO:0000256" key="9">
    <source>
        <dbReference type="SAM" id="SignalP"/>
    </source>
</evidence>
<keyword evidence="5" id="KW-0256">Endoplasmic reticulum</keyword>
<evidence type="ECO:0000256" key="5">
    <source>
        <dbReference type="ARBA" id="ARBA00022824"/>
    </source>
</evidence>
<keyword evidence="7" id="KW-0143">Chaperone</keyword>
<keyword evidence="4" id="KW-0547">Nucleotide-binding</keyword>
<proteinExistence type="inferred from homology"/>
<dbReference type="GO" id="GO:0005524">
    <property type="term" value="F:ATP binding"/>
    <property type="evidence" value="ECO:0007669"/>
    <property type="project" value="UniProtKB-KW"/>
</dbReference>
<dbReference type="PANTHER" id="PTHR45639">
    <property type="entry name" value="HSC70CB, ISOFORM G-RELATED"/>
    <property type="match status" value="1"/>
</dbReference>
<comment type="subcellular location">
    <subcellularLocation>
        <location evidence="1">Endoplasmic reticulum lumen</location>
    </subcellularLocation>
</comment>
<feature type="compositionally biased region" description="Acidic residues" evidence="8">
    <location>
        <begin position="837"/>
        <end position="847"/>
    </location>
</feature>
<dbReference type="CDD" id="cd10230">
    <property type="entry name" value="ASKHA_NBD_HSP70_HYOU1"/>
    <property type="match status" value="1"/>
</dbReference>
<feature type="compositionally biased region" description="Basic and acidic residues" evidence="8">
    <location>
        <begin position="951"/>
        <end position="970"/>
    </location>
</feature>
<dbReference type="InterPro" id="IPR043129">
    <property type="entry name" value="ATPase_NBD"/>
</dbReference>
<protein>
    <submittedName>
        <fullName evidence="10">Chaperone protein dnaK</fullName>
    </submittedName>
</protein>
<dbReference type="InterPro" id="IPR013126">
    <property type="entry name" value="Hsp_70_fam"/>
</dbReference>
<keyword evidence="11" id="KW-1185">Reference proteome</keyword>
<dbReference type="GO" id="GO:0034663">
    <property type="term" value="C:endoplasmic reticulum chaperone complex"/>
    <property type="evidence" value="ECO:0007669"/>
    <property type="project" value="TreeGrafter"/>
</dbReference>
<evidence type="ECO:0000256" key="1">
    <source>
        <dbReference type="ARBA" id="ARBA00004319"/>
    </source>
</evidence>
<dbReference type="Gene3D" id="3.90.640.10">
    <property type="entry name" value="Actin, Chain A, domain 4"/>
    <property type="match status" value="1"/>
</dbReference>
<dbReference type="AlphaFoldDB" id="A0A6A5R4S1"/>
<dbReference type="Gene3D" id="3.30.30.30">
    <property type="match status" value="1"/>
</dbReference>
<organism evidence="10 11">
    <name type="scientific">Didymella exigua CBS 183.55</name>
    <dbReference type="NCBI Taxonomy" id="1150837"/>
    <lineage>
        <taxon>Eukaryota</taxon>
        <taxon>Fungi</taxon>
        <taxon>Dikarya</taxon>
        <taxon>Ascomycota</taxon>
        <taxon>Pezizomycotina</taxon>
        <taxon>Dothideomycetes</taxon>
        <taxon>Pleosporomycetidae</taxon>
        <taxon>Pleosporales</taxon>
        <taxon>Pleosporineae</taxon>
        <taxon>Didymellaceae</taxon>
        <taxon>Didymella</taxon>
    </lineage>
</organism>
<dbReference type="OrthoDB" id="10262720at2759"/>
<feature type="region of interest" description="Disordered" evidence="8">
    <location>
        <begin position="606"/>
        <end position="658"/>
    </location>
</feature>
<dbReference type="GO" id="GO:0030968">
    <property type="term" value="P:endoplasmic reticulum unfolded protein response"/>
    <property type="evidence" value="ECO:0007669"/>
    <property type="project" value="TreeGrafter"/>
</dbReference>
<dbReference type="GeneID" id="54352125"/>
<dbReference type="PANTHER" id="PTHR45639:SF3">
    <property type="entry name" value="HYPOXIA UP-REGULATED PROTEIN 1"/>
    <property type="match status" value="1"/>
</dbReference>
<feature type="signal peptide" evidence="9">
    <location>
        <begin position="1"/>
        <end position="30"/>
    </location>
</feature>
<dbReference type="InterPro" id="IPR029048">
    <property type="entry name" value="HSP70_C_sf"/>
</dbReference>
<comment type="similarity">
    <text evidence="2">Belongs to the heat shock protein 70 family.</text>
</comment>
<dbReference type="Proteomes" id="UP000800082">
    <property type="component" value="Unassembled WGS sequence"/>
</dbReference>
<accession>A0A6A5R4S1</accession>
<feature type="compositionally biased region" description="Basic and acidic residues" evidence="8">
    <location>
        <begin position="977"/>
        <end position="1005"/>
    </location>
</feature>
<name>A0A6A5R4S1_9PLEO</name>
<dbReference type="GO" id="GO:0140662">
    <property type="term" value="F:ATP-dependent protein folding chaperone"/>
    <property type="evidence" value="ECO:0007669"/>
    <property type="project" value="InterPro"/>
</dbReference>
<sequence length="1016" mass="110193">MAPPGRRRNSLSPAATLLGLLFLFSSTASAASAVLGVDLGTEYIKAALVKPGVPLEIVLTKDSRRKETSAIAFKPLKSGALPEGSFPERFYGADAIALQARFPGDVYPNLKHLLGASSGSDAVKTYSGRYPAIEIADTAGRKTVSFKSGIFSQDDEKSFSVEEVLGMVLKNVRENAKALAGTGYDVQDVVFTVPPFYTVEERRALDVSAKLAGLKVLSVVSDGVAVGVNYATGRTFPVVNDKKDPGQPEVNLVFDMGAGSASATVLQFQGRSVKDVGKRNKTVQEVNVLGASWDRTLGGDALNSLIVDDIVDTFLGLPAAKSASITAEQVRSHGRTAAKMFKEAERIRQVLSANQATQASFESFFEDIDFKYKLDRTKFEQLTADISVRIDVPVKKALELAGLTIADIDSVIVHGGATRTPFVQARLEALAGKEKIRANVNSDEAAVFGAAFKAAGLSPSFRVKEIRDSDTQGYSHSIEYKHNLRTKNQNIFTPSTKLGATKDLPFNMMGEFEFTVHQSVPSASGKDTKEPTLLFKSLNLTETVTKLIDNEGCERDSFSNYVQVRLSPVTGTPEVTSAWVTCEATEAKAGIVDGVKNLFGMGGKKDQEALKESESSSESASSASASSASASSSTSSKGSKSSSAAAAEASDDGKPKKRTVRSAITFDVKHLGYEKHARKDFKKMQDRLAAFDASDKARRVREEVLNSLEAYTYRARDYFDDDDFTAVTTKDVLTQLEDKLNAASEWVYSEGPNADEKSLRAKLKELEDIVNPVLRRRRESWKRPGAITDLEETIAGMKEVDALVVDQMAERAVYITKSAEAASSSSASPSASPSVDPLDELEEEDTESAPSASAAPELEEVPEIYTEADRTKISDATEKAKKWLEETRAKQGKLASHEEPILTVEQLKAYKKELDDVVMEMMTKKMRHFKPPKPKASSKPKAKKPAKAKKSKTDKPADTHAEPETEDVKNDGPNAEAHGDRGPTQDELREALKKAGVELDEDQMKDYAGQATRDEL</sequence>
<evidence type="ECO:0000256" key="4">
    <source>
        <dbReference type="ARBA" id="ARBA00022741"/>
    </source>
</evidence>
<dbReference type="Gene3D" id="3.30.420.40">
    <property type="match status" value="2"/>
</dbReference>
<dbReference type="SUPFAM" id="SSF100934">
    <property type="entry name" value="Heat shock protein 70kD (HSP70), C-terminal subdomain"/>
    <property type="match status" value="2"/>
</dbReference>
<keyword evidence="6" id="KW-0067">ATP-binding</keyword>
<evidence type="ECO:0000256" key="2">
    <source>
        <dbReference type="ARBA" id="ARBA00007381"/>
    </source>
</evidence>
<feature type="compositionally biased region" description="Basic residues" evidence="8">
    <location>
        <begin position="924"/>
        <end position="950"/>
    </location>
</feature>
<dbReference type="SUPFAM" id="SSF53067">
    <property type="entry name" value="Actin-like ATPase domain"/>
    <property type="match status" value="2"/>
</dbReference>
<feature type="compositionally biased region" description="Low complexity" evidence="8">
    <location>
        <begin position="616"/>
        <end position="648"/>
    </location>
</feature>
<reference evidence="10" key="1">
    <citation type="journal article" date="2020" name="Stud. Mycol.">
        <title>101 Dothideomycetes genomes: a test case for predicting lifestyles and emergence of pathogens.</title>
        <authorList>
            <person name="Haridas S."/>
            <person name="Albert R."/>
            <person name="Binder M."/>
            <person name="Bloem J."/>
            <person name="Labutti K."/>
            <person name="Salamov A."/>
            <person name="Andreopoulos B."/>
            <person name="Baker S."/>
            <person name="Barry K."/>
            <person name="Bills G."/>
            <person name="Bluhm B."/>
            <person name="Cannon C."/>
            <person name="Castanera R."/>
            <person name="Culley D."/>
            <person name="Daum C."/>
            <person name="Ezra D."/>
            <person name="Gonzalez J."/>
            <person name="Henrissat B."/>
            <person name="Kuo A."/>
            <person name="Liang C."/>
            <person name="Lipzen A."/>
            <person name="Lutzoni F."/>
            <person name="Magnuson J."/>
            <person name="Mondo S."/>
            <person name="Nolan M."/>
            <person name="Ohm R."/>
            <person name="Pangilinan J."/>
            <person name="Park H.-J."/>
            <person name="Ramirez L."/>
            <person name="Alfaro M."/>
            <person name="Sun H."/>
            <person name="Tritt A."/>
            <person name="Yoshinaga Y."/>
            <person name="Zwiers L.-H."/>
            <person name="Turgeon B."/>
            <person name="Goodwin S."/>
            <person name="Spatafora J."/>
            <person name="Crous P."/>
            <person name="Grigoriev I."/>
        </authorList>
    </citation>
    <scope>NUCLEOTIDE SEQUENCE</scope>
    <source>
        <strain evidence="10">CBS 183.55</strain>
    </source>
</reference>
<dbReference type="Gene3D" id="1.20.1270.10">
    <property type="match status" value="1"/>
</dbReference>
<dbReference type="RefSeq" id="XP_033442945.1">
    <property type="nucleotide sequence ID" value="XM_033594457.1"/>
</dbReference>